<evidence type="ECO:0000256" key="1">
    <source>
        <dbReference type="SAM" id="Coils"/>
    </source>
</evidence>
<dbReference type="Pfam" id="PF03564">
    <property type="entry name" value="DUF1759"/>
    <property type="match status" value="1"/>
</dbReference>
<name>A0A226D9H9_FOLCA</name>
<feature type="compositionally biased region" description="Basic and acidic residues" evidence="2">
    <location>
        <begin position="203"/>
        <end position="212"/>
    </location>
</feature>
<keyword evidence="4" id="KW-1185">Reference proteome</keyword>
<dbReference type="Proteomes" id="UP000198287">
    <property type="component" value="Unassembled WGS sequence"/>
</dbReference>
<dbReference type="PANTHER" id="PTHR47331:SF1">
    <property type="entry name" value="GAG-LIKE PROTEIN"/>
    <property type="match status" value="1"/>
</dbReference>
<evidence type="ECO:0000313" key="3">
    <source>
        <dbReference type="EMBL" id="OXA42202.1"/>
    </source>
</evidence>
<reference evidence="3 4" key="1">
    <citation type="submission" date="2015-12" db="EMBL/GenBank/DDBJ databases">
        <title>The genome of Folsomia candida.</title>
        <authorList>
            <person name="Faddeeva A."/>
            <person name="Derks M.F."/>
            <person name="Anvar Y."/>
            <person name="Smit S."/>
            <person name="Van Straalen N."/>
            <person name="Roelofs D."/>
        </authorList>
    </citation>
    <scope>NUCLEOTIDE SEQUENCE [LARGE SCALE GENOMIC DNA]</scope>
    <source>
        <strain evidence="3 4">VU population</strain>
        <tissue evidence="3">Whole body</tissue>
    </source>
</reference>
<evidence type="ECO:0000256" key="2">
    <source>
        <dbReference type="SAM" id="MobiDB-lite"/>
    </source>
</evidence>
<dbReference type="EMBL" id="LNIX01000027">
    <property type="protein sequence ID" value="OXA42202.1"/>
    <property type="molecule type" value="Genomic_DNA"/>
</dbReference>
<feature type="coiled-coil region" evidence="1">
    <location>
        <begin position="12"/>
        <end position="39"/>
    </location>
</feature>
<evidence type="ECO:0008006" key="5">
    <source>
        <dbReference type="Google" id="ProtNLM"/>
    </source>
</evidence>
<comment type="caution">
    <text evidence="3">The sequence shown here is derived from an EMBL/GenBank/DDBJ whole genome shotgun (WGS) entry which is preliminary data.</text>
</comment>
<dbReference type="InterPro" id="IPR005312">
    <property type="entry name" value="DUF1759"/>
</dbReference>
<protein>
    <recommendedName>
        <fullName evidence="5">Peptidase A2 domain-containing protein</fullName>
    </recommendedName>
</protein>
<gene>
    <name evidence="3" type="ORF">Fcan01_23221</name>
</gene>
<proteinExistence type="predicted"/>
<keyword evidence="1" id="KW-0175">Coiled coil</keyword>
<dbReference type="OrthoDB" id="416987at2759"/>
<evidence type="ECO:0000313" key="4">
    <source>
        <dbReference type="Proteomes" id="UP000198287"/>
    </source>
</evidence>
<feature type="region of interest" description="Disordered" evidence="2">
    <location>
        <begin position="203"/>
        <end position="222"/>
    </location>
</feature>
<dbReference type="PANTHER" id="PTHR47331">
    <property type="entry name" value="PHD-TYPE DOMAIN-CONTAINING PROTEIN"/>
    <property type="match status" value="1"/>
</dbReference>
<dbReference type="AlphaFoldDB" id="A0A226D9H9"/>
<accession>A0A226D9H9</accession>
<sequence>MDRLRRSRGPLRASITRTLAEMEAELAKEEADSDVVATKMRKLREVLQDVVDKDQEILDKLLDEEATELVYQEEFDACQEYKDKVVAALKERFGKDKLLKQVYVRELQKMVAASMKNPEKNQLFKIFDKLESNLRALESLGVTADQTATFIFPMVESSLPEETLIAWQRSPDFGKDGSLLQPPKTELDFLLNFLRQEVENEQQRTLAREGNEKKKKSEKVKNYEDDNIPTAAGLFSGQGQSCLFCGKSHASQDCFKAKNMSLQEKKDRIKMKKCCFVCLRGGDMTKSCKSFVKCPICENKHPVILCPSLPSHKKPETEVVVQRTDPSVAMASHMCSGEVFLQTLLVRLRSENGKVSRVVRLVFDTGAQRSVRSSTASQLKYPSVGQEWVRKSLFGGAVTNGRIQYKYKLRLESLDGSVKRTMEVLEEPEICGELSRVPRGPWIKELADKSIFLSDFTSECPDIEILIGSDYYGSVITGKVVHAMLVTSLLASDWNPSELWNLESLRIQDPVESLSKEERDSEAKQHFLKTVTRSEDGRNKKDKKTGHLSAEEINQAELKLFKLVQREKFEIESGVIAGLRVEEDDHGLYRVKTKLLRRDDTPCFRMPVLLPNSHPLVDQIIR</sequence>
<organism evidence="3 4">
    <name type="scientific">Folsomia candida</name>
    <name type="common">Springtail</name>
    <dbReference type="NCBI Taxonomy" id="158441"/>
    <lineage>
        <taxon>Eukaryota</taxon>
        <taxon>Metazoa</taxon>
        <taxon>Ecdysozoa</taxon>
        <taxon>Arthropoda</taxon>
        <taxon>Hexapoda</taxon>
        <taxon>Collembola</taxon>
        <taxon>Entomobryomorpha</taxon>
        <taxon>Isotomoidea</taxon>
        <taxon>Isotomidae</taxon>
        <taxon>Proisotominae</taxon>
        <taxon>Folsomia</taxon>
    </lineage>
</organism>